<comment type="caution">
    <text evidence="3">The sequence shown here is derived from an EMBL/GenBank/DDBJ whole genome shotgun (WGS) entry which is preliminary data.</text>
</comment>
<evidence type="ECO:0000313" key="4">
    <source>
        <dbReference type="Proteomes" id="UP001165083"/>
    </source>
</evidence>
<accession>A0A9W6WWH6</accession>
<feature type="region of interest" description="Disordered" evidence="1">
    <location>
        <begin position="44"/>
        <end position="66"/>
    </location>
</feature>
<name>A0A9W6WWH6_9STRA</name>
<feature type="compositionally biased region" description="Polar residues" evidence="1">
    <location>
        <begin position="55"/>
        <end position="66"/>
    </location>
</feature>
<dbReference type="EMBL" id="BSXW01000332">
    <property type="protein sequence ID" value="GMF19001.1"/>
    <property type="molecule type" value="Genomic_DNA"/>
</dbReference>
<dbReference type="Proteomes" id="UP001165083">
    <property type="component" value="Unassembled WGS sequence"/>
</dbReference>
<evidence type="ECO:0000259" key="2">
    <source>
        <dbReference type="PROSITE" id="PS50003"/>
    </source>
</evidence>
<dbReference type="AlphaFoldDB" id="A0A9W6WWH6"/>
<dbReference type="PROSITE" id="PS50003">
    <property type="entry name" value="PH_DOMAIN"/>
    <property type="match status" value="1"/>
</dbReference>
<evidence type="ECO:0000256" key="1">
    <source>
        <dbReference type="SAM" id="MobiDB-lite"/>
    </source>
</evidence>
<protein>
    <submittedName>
        <fullName evidence="3">Unnamed protein product</fullName>
    </submittedName>
</protein>
<gene>
    <name evidence="3" type="ORF">Plil01_000720000</name>
</gene>
<organism evidence="3 4">
    <name type="scientific">Phytophthora lilii</name>
    <dbReference type="NCBI Taxonomy" id="2077276"/>
    <lineage>
        <taxon>Eukaryota</taxon>
        <taxon>Sar</taxon>
        <taxon>Stramenopiles</taxon>
        <taxon>Oomycota</taxon>
        <taxon>Peronosporomycetes</taxon>
        <taxon>Peronosporales</taxon>
        <taxon>Peronosporaceae</taxon>
        <taxon>Phytophthora</taxon>
    </lineage>
</organism>
<sequence length="118" mass="12715">MRATNSVEYKSWVSAIETALLTLSAFNGPAMALPIASSKSAGRTAAGQAHRRVSQKTPNLNSELTTPSPSLHLIKLLAEGYDSITRQWMLAATETRQFSTEIASIQPSRINPELCVAS</sequence>
<keyword evidence="4" id="KW-1185">Reference proteome</keyword>
<reference evidence="3" key="1">
    <citation type="submission" date="2023-04" db="EMBL/GenBank/DDBJ databases">
        <title>Phytophthora lilii NBRC 32176.</title>
        <authorList>
            <person name="Ichikawa N."/>
            <person name="Sato H."/>
            <person name="Tonouchi N."/>
        </authorList>
    </citation>
    <scope>NUCLEOTIDE SEQUENCE</scope>
    <source>
        <strain evidence="3">NBRC 32176</strain>
    </source>
</reference>
<dbReference type="InterPro" id="IPR001849">
    <property type="entry name" value="PH_domain"/>
</dbReference>
<dbReference type="OrthoDB" id="128333at2759"/>
<evidence type="ECO:0000313" key="3">
    <source>
        <dbReference type="EMBL" id="GMF19001.1"/>
    </source>
</evidence>
<proteinExistence type="predicted"/>
<feature type="domain" description="PH" evidence="2">
    <location>
        <begin position="1"/>
        <end position="21"/>
    </location>
</feature>